<sequence>MLKVKVGLIRPFSCARLYITKVF</sequence>
<dbReference type="AlphaFoldDB" id="K3W1Y7"/>
<evidence type="ECO:0000313" key="2">
    <source>
        <dbReference type="Proteomes" id="UP000007978"/>
    </source>
</evidence>
<evidence type="ECO:0000313" key="1">
    <source>
        <dbReference type="EMBL" id="EKJ76720.1"/>
    </source>
</evidence>
<dbReference type="GeneID" id="20361750"/>
<name>K3W1Y7_FUSPC</name>
<dbReference type="HOGENOM" id="CLU_3423308_0_0_1"/>
<dbReference type="Proteomes" id="UP000007978">
    <property type="component" value="Chromosome 1"/>
</dbReference>
<accession>K3W1Y7</accession>
<dbReference type="RefSeq" id="XP_061844449.1">
    <property type="nucleotide sequence ID" value="XM_061988438.1"/>
</dbReference>
<organism evidence="1 2">
    <name type="scientific">Fusarium pseudograminearum (strain CS3096)</name>
    <name type="common">Wheat and barley crown-rot fungus</name>
    <dbReference type="NCBI Taxonomy" id="1028729"/>
    <lineage>
        <taxon>Eukaryota</taxon>
        <taxon>Fungi</taxon>
        <taxon>Dikarya</taxon>
        <taxon>Ascomycota</taxon>
        <taxon>Pezizomycotina</taxon>
        <taxon>Sordariomycetes</taxon>
        <taxon>Hypocreomycetidae</taxon>
        <taxon>Hypocreales</taxon>
        <taxon>Nectriaceae</taxon>
        <taxon>Fusarium</taxon>
    </lineage>
</organism>
<comment type="caution">
    <text evidence="1">The sequence shown here is derived from an EMBL/GenBank/DDBJ whole genome shotgun (WGS) entry which is preliminary data.</text>
</comment>
<keyword evidence="2" id="KW-1185">Reference proteome</keyword>
<reference evidence="1 2" key="1">
    <citation type="journal article" date="2012" name="PLoS Pathog.">
        <title>Comparative pathogenomics reveals horizontally acquired novel virulence genes in fungi infecting cereal hosts.</title>
        <authorList>
            <person name="Gardiner D.M."/>
            <person name="McDonald M.C."/>
            <person name="Covarelli L."/>
            <person name="Solomon P.S."/>
            <person name="Rusu A.G."/>
            <person name="Marshall M."/>
            <person name="Kazan K."/>
            <person name="Chakraborty S."/>
            <person name="McDonald B.A."/>
            <person name="Manners J.M."/>
        </authorList>
    </citation>
    <scope>NUCLEOTIDE SEQUENCE [LARGE SCALE GENOMIC DNA]</scope>
    <source>
        <strain evidence="1 2">CS3096</strain>
    </source>
</reference>
<gene>
    <name evidence="1" type="ORF">FPSE_03131</name>
</gene>
<proteinExistence type="predicted"/>
<dbReference type="EMBL" id="AFNW01000067">
    <property type="protein sequence ID" value="EKJ76720.1"/>
    <property type="molecule type" value="Genomic_DNA"/>
</dbReference>
<protein>
    <submittedName>
        <fullName evidence="1">Uncharacterized protein</fullName>
    </submittedName>
</protein>